<evidence type="ECO:0000256" key="7">
    <source>
        <dbReference type="ARBA" id="ARBA00023264"/>
    </source>
</evidence>
<dbReference type="PANTHER" id="PTHR30100">
    <property type="entry name" value="FATTY ACID/PHOSPHOLIPID SYNTHESIS PROTEIN PLSX"/>
    <property type="match status" value="1"/>
</dbReference>
<keyword evidence="4 10" id="KW-0808">Transferase</keyword>
<dbReference type="Proteomes" id="UP000019464">
    <property type="component" value="Unassembled WGS sequence"/>
</dbReference>
<keyword evidence="5 10" id="KW-0443">Lipid metabolism</keyword>
<accession>W9VLF5</accession>
<keyword evidence="3 10" id="KW-0444">Lipid biosynthesis</keyword>
<evidence type="ECO:0000256" key="3">
    <source>
        <dbReference type="ARBA" id="ARBA00022516"/>
    </source>
</evidence>
<comment type="caution">
    <text evidence="11">The sequence shown here is derived from an EMBL/GenBank/DDBJ whole genome shotgun (WGS) entry which is preliminary data.</text>
</comment>
<proteinExistence type="inferred from homology"/>
<evidence type="ECO:0000313" key="12">
    <source>
        <dbReference type="Proteomes" id="UP000019464"/>
    </source>
</evidence>
<dbReference type="Gene3D" id="3.40.718.10">
    <property type="entry name" value="Isopropylmalate Dehydrogenase"/>
    <property type="match status" value="1"/>
</dbReference>
<evidence type="ECO:0000256" key="10">
    <source>
        <dbReference type="HAMAP-Rule" id="MF_00019"/>
    </source>
</evidence>
<dbReference type="SUPFAM" id="SSF53659">
    <property type="entry name" value="Isocitrate/Isopropylmalate dehydrogenase-like"/>
    <property type="match status" value="1"/>
</dbReference>
<reference evidence="12" key="1">
    <citation type="submission" date="2012-11" db="EMBL/GenBank/DDBJ databases">
        <authorList>
            <person name="Singh A."/>
            <person name="Pinnaka A.K."/>
            <person name="Vaidya B."/>
        </authorList>
    </citation>
    <scope>NUCLEOTIDE SEQUENCE [LARGE SCALE GENOMIC DNA]</scope>
    <source>
        <strain evidence="12">AK23</strain>
    </source>
</reference>
<dbReference type="GO" id="GO:0006633">
    <property type="term" value="P:fatty acid biosynthetic process"/>
    <property type="evidence" value="ECO:0007669"/>
    <property type="project" value="UniProtKB-UniRule"/>
</dbReference>
<dbReference type="STRING" id="1229521.D791_01815"/>
<comment type="catalytic activity">
    <reaction evidence="1 10">
        <text>a fatty acyl-[ACP] + phosphate = an acyl phosphate + holo-[ACP]</text>
        <dbReference type="Rhea" id="RHEA:42292"/>
        <dbReference type="Rhea" id="RHEA-COMP:9685"/>
        <dbReference type="Rhea" id="RHEA-COMP:14125"/>
        <dbReference type="ChEBI" id="CHEBI:43474"/>
        <dbReference type="ChEBI" id="CHEBI:59918"/>
        <dbReference type="ChEBI" id="CHEBI:64479"/>
        <dbReference type="ChEBI" id="CHEBI:138651"/>
        <dbReference type="EC" id="2.3.1.274"/>
    </reaction>
</comment>
<dbReference type="NCBIfam" id="TIGR00182">
    <property type="entry name" value="plsX"/>
    <property type="match status" value="1"/>
</dbReference>
<protein>
    <recommendedName>
        <fullName evidence="8 10">Phosphate acyltransferase</fullName>
        <ecNumber evidence="8 10">2.3.1.274</ecNumber>
    </recommendedName>
    <alternativeName>
        <fullName evidence="10">Acyl-ACP phosphotransacylase</fullName>
    </alternativeName>
    <alternativeName>
        <fullName evidence="10">Acyl-[acyl-carrier-protein]--phosphate acyltransferase</fullName>
    </alternativeName>
    <alternativeName>
        <fullName evidence="10">Phosphate-acyl-ACP acyltransferase</fullName>
    </alternativeName>
</protein>
<dbReference type="GO" id="GO:0043811">
    <property type="term" value="F:phosphate:acyl-[acyl carrier protein] acyltransferase activity"/>
    <property type="evidence" value="ECO:0007669"/>
    <property type="project" value="UniProtKB-UniRule"/>
</dbReference>
<keyword evidence="12" id="KW-1185">Reference proteome</keyword>
<evidence type="ECO:0000256" key="9">
    <source>
        <dbReference type="ARBA" id="ARBA00046608"/>
    </source>
</evidence>
<dbReference type="AlphaFoldDB" id="W9VLF5"/>
<dbReference type="HAMAP" id="MF_00019">
    <property type="entry name" value="PlsX"/>
    <property type="match status" value="1"/>
</dbReference>
<keyword evidence="11" id="KW-0012">Acyltransferase</keyword>
<evidence type="ECO:0000256" key="5">
    <source>
        <dbReference type="ARBA" id="ARBA00023098"/>
    </source>
</evidence>
<evidence type="ECO:0000256" key="2">
    <source>
        <dbReference type="ARBA" id="ARBA00022490"/>
    </source>
</evidence>
<evidence type="ECO:0000313" key="11">
    <source>
        <dbReference type="EMBL" id="EXJ11360.1"/>
    </source>
</evidence>
<dbReference type="EMBL" id="AONB01000007">
    <property type="protein sequence ID" value="EXJ11360.1"/>
    <property type="molecule type" value="Genomic_DNA"/>
</dbReference>
<evidence type="ECO:0000256" key="4">
    <source>
        <dbReference type="ARBA" id="ARBA00022679"/>
    </source>
</evidence>
<organism evidence="11 12">
    <name type="scientific">Nitrincola nitratireducens</name>
    <dbReference type="NCBI Taxonomy" id="1229521"/>
    <lineage>
        <taxon>Bacteria</taxon>
        <taxon>Pseudomonadati</taxon>
        <taxon>Pseudomonadota</taxon>
        <taxon>Gammaproteobacteria</taxon>
        <taxon>Oceanospirillales</taxon>
        <taxon>Oceanospirillaceae</taxon>
        <taxon>Nitrincola</taxon>
    </lineage>
</organism>
<dbReference type="InterPro" id="IPR012281">
    <property type="entry name" value="Phospholipid_synth_PlsX-like"/>
</dbReference>
<name>W9VLF5_9GAMM</name>
<dbReference type="InterPro" id="IPR003664">
    <property type="entry name" value="FA_synthesis"/>
</dbReference>
<reference evidence="11 12" key="2">
    <citation type="journal article" date="2015" name="Syst. Appl. Microbiol.">
        <title>Nitrincola nitratireducens sp. nov. isolated from a haloalkaline crater lake.</title>
        <authorList>
            <person name="Singh A."/>
            <person name="Vaidya B."/>
            <person name="Tanuku N.R."/>
            <person name="Pinnaka A.K."/>
        </authorList>
    </citation>
    <scope>NUCLEOTIDE SEQUENCE [LARGE SCALE GENOMIC DNA]</scope>
    <source>
        <strain evidence="11 12">AK23</strain>
    </source>
</reference>
<dbReference type="EC" id="2.3.1.274" evidence="8 10"/>
<dbReference type="GO" id="GO:0005737">
    <property type="term" value="C:cytoplasm"/>
    <property type="evidence" value="ECO:0007669"/>
    <property type="project" value="UniProtKB-SubCell"/>
</dbReference>
<comment type="pathway">
    <text evidence="10">Lipid metabolism; phospholipid metabolism.</text>
</comment>
<dbReference type="UniPathway" id="UPA00085"/>
<dbReference type="GO" id="GO:0008654">
    <property type="term" value="P:phospholipid biosynthetic process"/>
    <property type="evidence" value="ECO:0007669"/>
    <property type="project" value="UniProtKB-KW"/>
</dbReference>
<dbReference type="PATRIC" id="fig|1229521.3.peg.1844"/>
<keyword evidence="6 10" id="KW-0594">Phospholipid biosynthesis</keyword>
<sequence length="342" mass="36858">MVPKLSIAVDTMGGDFGPRITVPACLHALALHPALHIYLIGQSSLIDPLLVDSDLLLDRLTVIDCQDAVSMDDKPSYALRHRQHSSMAKALQMVKEGVVSACVSAGNTGALMALARKTLGMLPGVDRPAIISAVPTAKGCCYLLDLGANVDCSADHLLQFALMGSGMVKAVEGLEHPRVALLNIGIETYKGNEQVRLAAERFKVQSQLNYIGFIEADSVFDHRADVIVCDGFTGNIALKSSEGLARFIASKLRISFSQNIYRRMLGWLARPVLKELQQQIDPGRRNGAAFLGLQGIVIKSHGGANQDHFVCAISQAVTDIHNDVPGRIRDTIASQLGQLSRE</sequence>
<dbReference type="PANTHER" id="PTHR30100:SF1">
    <property type="entry name" value="PHOSPHATE ACYLTRANSFERASE"/>
    <property type="match status" value="1"/>
</dbReference>
<evidence type="ECO:0000256" key="8">
    <source>
        <dbReference type="ARBA" id="ARBA00024069"/>
    </source>
</evidence>
<dbReference type="PIRSF" id="PIRSF002465">
    <property type="entry name" value="Phsphlp_syn_PlsX"/>
    <property type="match status" value="1"/>
</dbReference>
<keyword evidence="7 10" id="KW-1208">Phospholipid metabolism</keyword>
<comment type="similarity">
    <text evidence="10">Belongs to the PlsX family.</text>
</comment>
<dbReference type="Pfam" id="PF02504">
    <property type="entry name" value="FA_synthesis"/>
    <property type="match status" value="1"/>
</dbReference>
<dbReference type="RefSeq" id="WP_237748572.1">
    <property type="nucleotide sequence ID" value="NZ_AONB01000007.1"/>
</dbReference>
<comment type="subunit">
    <text evidence="9 10">Homodimer. Probably interacts with PlsY.</text>
</comment>
<keyword evidence="2 10" id="KW-0963">Cytoplasm</keyword>
<evidence type="ECO:0000256" key="1">
    <source>
        <dbReference type="ARBA" id="ARBA00001232"/>
    </source>
</evidence>
<gene>
    <name evidence="10 11" type="primary">plsX</name>
    <name evidence="11" type="ORF">D791_01815</name>
</gene>
<comment type="function">
    <text evidence="10">Catalyzes the reversible formation of acyl-phosphate (acyl-PO(4)) from acyl-[acyl-carrier-protein] (acyl-ACP). This enzyme utilizes acyl-ACP as fatty acyl donor, but not acyl-CoA.</text>
</comment>
<comment type="subcellular location">
    <subcellularLocation>
        <location evidence="10">Cytoplasm</location>
    </subcellularLocation>
    <text evidence="10">Associated with the membrane possibly through PlsY.</text>
</comment>
<evidence type="ECO:0000256" key="6">
    <source>
        <dbReference type="ARBA" id="ARBA00023209"/>
    </source>
</evidence>